<feature type="transmembrane region" description="Helical" evidence="6">
    <location>
        <begin position="366"/>
        <end position="390"/>
    </location>
</feature>
<evidence type="ECO:0000256" key="1">
    <source>
        <dbReference type="ARBA" id="ARBA00004651"/>
    </source>
</evidence>
<organism evidence="7 8">
    <name type="scientific">Desulforamulus aeronauticus DSM 10349</name>
    <dbReference type="NCBI Taxonomy" id="1121421"/>
    <lineage>
        <taxon>Bacteria</taxon>
        <taxon>Bacillati</taxon>
        <taxon>Bacillota</taxon>
        <taxon>Clostridia</taxon>
        <taxon>Eubacteriales</taxon>
        <taxon>Peptococcaceae</taxon>
        <taxon>Desulforamulus</taxon>
    </lineage>
</organism>
<feature type="transmembrane region" description="Helical" evidence="6">
    <location>
        <begin position="88"/>
        <end position="115"/>
    </location>
</feature>
<keyword evidence="4 6" id="KW-1133">Transmembrane helix</keyword>
<keyword evidence="8" id="KW-1185">Reference proteome</keyword>
<dbReference type="AlphaFoldDB" id="A0A1M6UEX2"/>
<proteinExistence type="predicted"/>
<dbReference type="GO" id="GO:0022857">
    <property type="term" value="F:transmembrane transporter activity"/>
    <property type="evidence" value="ECO:0007669"/>
    <property type="project" value="InterPro"/>
</dbReference>
<dbReference type="GO" id="GO:0005886">
    <property type="term" value="C:plasma membrane"/>
    <property type="evidence" value="ECO:0007669"/>
    <property type="project" value="UniProtKB-SubCell"/>
</dbReference>
<dbReference type="STRING" id="1121421.SAMN02745123_02719"/>
<dbReference type="PROSITE" id="PS51257">
    <property type="entry name" value="PROKAR_LIPOPROTEIN"/>
    <property type="match status" value="1"/>
</dbReference>
<sequence>MTEKRVELKKALNPIDVWALALGSIIGFGCFVLPGDWLPKAGPLGAAIAFLLGGLLMLIIANSYSVMIKNFPVAGGEFAYAYGAFGRYHAYICGWFLALGYLSIIPANGTALAVLGRFVAPGLFEWGYLYTVAGWEVYLGEIMLATFAMLFFFYLHYKGVGAAGKMQSLIVVLLVAAVLLLGGGALLNPVTSTANLQPLFAPGKSAIACIAALLAIAPFLFVGFDTIPQAAEEFNFSHDKTKKLMYLAIIIGAVVYATVTLSTAMAEPWQDLIAGKPVWASGQAMYKTMGNLGVVFLMVGVLMAITSGINGFFMATSRLLFGMGRAKVLPNWFTDIHPKYSTPYKALIFVLIISLVAPWFGRKAIIWIVDMCAVGTAIGYMYTCMACYLLSKNNSSQYARGGYGKG</sequence>
<evidence type="ECO:0000313" key="7">
    <source>
        <dbReference type="EMBL" id="SHK67805.1"/>
    </source>
</evidence>
<dbReference type="InterPro" id="IPR050367">
    <property type="entry name" value="APC_superfamily"/>
</dbReference>
<feature type="transmembrane region" description="Helical" evidence="6">
    <location>
        <begin position="244"/>
        <end position="266"/>
    </location>
</feature>
<name>A0A1M6UEX2_9FIRM</name>
<dbReference type="RefSeq" id="WP_084082420.1">
    <property type="nucleotide sequence ID" value="NZ_FRAR01000020.1"/>
</dbReference>
<gene>
    <name evidence="7" type="ORF">SAMN02745123_02719</name>
</gene>
<evidence type="ECO:0000256" key="3">
    <source>
        <dbReference type="ARBA" id="ARBA00022692"/>
    </source>
</evidence>
<evidence type="ECO:0000256" key="4">
    <source>
        <dbReference type="ARBA" id="ARBA00022989"/>
    </source>
</evidence>
<dbReference type="Pfam" id="PF13520">
    <property type="entry name" value="AA_permease_2"/>
    <property type="match status" value="1"/>
</dbReference>
<dbReference type="OrthoDB" id="178667at2"/>
<feature type="transmembrane region" description="Helical" evidence="6">
    <location>
        <begin position="294"/>
        <end position="321"/>
    </location>
</feature>
<feature type="transmembrane region" description="Helical" evidence="6">
    <location>
        <begin position="342"/>
        <end position="360"/>
    </location>
</feature>
<dbReference type="Gene3D" id="1.20.1740.10">
    <property type="entry name" value="Amino acid/polyamine transporter I"/>
    <property type="match status" value="1"/>
</dbReference>
<evidence type="ECO:0000256" key="6">
    <source>
        <dbReference type="SAM" id="Phobius"/>
    </source>
</evidence>
<dbReference type="PANTHER" id="PTHR42770:SF7">
    <property type="entry name" value="MEMBRANE PROTEIN"/>
    <property type="match status" value="1"/>
</dbReference>
<dbReference type="PANTHER" id="PTHR42770">
    <property type="entry name" value="AMINO ACID TRANSPORTER-RELATED"/>
    <property type="match status" value="1"/>
</dbReference>
<evidence type="ECO:0000256" key="2">
    <source>
        <dbReference type="ARBA" id="ARBA00022475"/>
    </source>
</evidence>
<comment type="subcellular location">
    <subcellularLocation>
        <location evidence="1">Cell membrane</location>
        <topology evidence="1">Multi-pass membrane protein</topology>
    </subcellularLocation>
</comment>
<evidence type="ECO:0000256" key="5">
    <source>
        <dbReference type="ARBA" id="ARBA00023136"/>
    </source>
</evidence>
<evidence type="ECO:0000313" key="8">
    <source>
        <dbReference type="Proteomes" id="UP000183997"/>
    </source>
</evidence>
<feature type="transmembrane region" description="Helical" evidence="6">
    <location>
        <begin position="169"/>
        <end position="187"/>
    </location>
</feature>
<dbReference type="EMBL" id="FRAR01000020">
    <property type="protein sequence ID" value="SHK67805.1"/>
    <property type="molecule type" value="Genomic_DNA"/>
</dbReference>
<protein>
    <submittedName>
        <fullName evidence="7">Amino acid/polyamine/organocation transporter, APC superfamily</fullName>
    </submittedName>
</protein>
<dbReference type="Proteomes" id="UP000183997">
    <property type="component" value="Unassembled WGS sequence"/>
</dbReference>
<dbReference type="InterPro" id="IPR002293">
    <property type="entry name" value="AA/rel_permease1"/>
</dbReference>
<feature type="transmembrane region" description="Helical" evidence="6">
    <location>
        <begin position="199"/>
        <end position="224"/>
    </location>
</feature>
<keyword evidence="2" id="KW-1003">Cell membrane</keyword>
<keyword evidence="3 6" id="KW-0812">Transmembrane</keyword>
<feature type="transmembrane region" description="Helical" evidence="6">
    <location>
        <begin position="12"/>
        <end position="34"/>
    </location>
</feature>
<feature type="transmembrane region" description="Helical" evidence="6">
    <location>
        <begin position="46"/>
        <end position="67"/>
    </location>
</feature>
<dbReference type="PIRSF" id="PIRSF006060">
    <property type="entry name" value="AA_transporter"/>
    <property type="match status" value="1"/>
</dbReference>
<reference evidence="8" key="1">
    <citation type="submission" date="2016-11" db="EMBL/GenBank/DDBJ databases">
        <authorList>
            <person name="Varghese N."/>
            <person name="Submissions S."/>
        </authorList>
    </citation>
    <scope>NUCLEOTIDE SEQUENCE [LARGE SCALE GENOMIC DNA]</scope>
    <source>
        <strain evidence="8">DSM 10349</strain>
    </source>
</reference>
<feature type="transmembrane region" description="Helical" evidence="6">
    <location>
        <begin position="135"/>
        <end position="157"/>
    </location>
</feature>
<keyword evidence="5 6" id="KW-0472">Membrane</keyword>
<accession>A0A1M6UEX2</accession>